<dbReference type="Proteomes" id="UP001590951">
    <property type="component" value="Unassembled WGS sequence"/>
</dbReference>
<proteinExistence type="predicted"/>
<evidence type="ECO:0000313" key="2">
    <source>
        <dbReference type="EMBL" id="KAL2051732.1"/>
    </source>
</evidence>
<comment type="caution">
    <text evidence="2">The sequence shown here is derived from an EMBL/GenBank/DDBJ whole genome shotgun (WGS) entry which is preliminary data.</text>
</comment>
<feature type="compositionally biased region" description="Basic and acidic residues" evidence="1">
    <location>
        <begin position="15"/>
        <end position="26"/>
    </location>
</feature>
<accession>A0ABR4B1F3</accession>
<gene>
    <name evidence="2" type="ORF">ABVK25_007888</name>
</gene>
<name>A0ABR4B1F3_9LECA</name>
<feature type="region of interest" description="Disordered" evidence="1">
    <location>
        <begin position="1"/>
        <end position="75"/>
    </location>
</feature>
<dbReference type="EMBL" id="JBHFEH010000032">
    <property type="protein sequence ID" value="KAL2051732.1"/>
    <property type="molecule type" value="Genomic_DNA"/>
</dbReference>
<keyword evidence="3" id="KW-1185">Reference proteome</keyword>
<evidence type="ECO:0000256" key="1">
    <source>
        <dbReference type="SAM" id="MobiDB-lite"/>
    </source>
</evidence>
<feature type="compositionally biased region" description="Polar residues" evidence="1">
    <location>
        <begin position="1"/>
        <end position="14"/>
    </location>
</feature>
<organism evidence="2 3">
    <name type="scientific">Lepraria finkii</name>
    <dbReference type="NCBI Taxonomy" id="1340010"/>
    <lineage>
        <taxon>Eukaryota</taxon>
        <taxon>Fungi</taxon>
        <taxon>Dikarya</taxon>
        <taxon>Ascomycota</taxon>
        <taxon>Pezizomycotina</taxon>
        <taxon>Lecanoromycetes</taxon>
        <taxon>OSLEUM clade</taxon>
        <taxon>Lecanoromycetidae</taxon>
        <taxon>Lecanorales</taxon>
        <taxon>Lecanorineae</taxon>
        <taxon>Stereocaulaceae</taxon>
        <taxon>Lepraria</taxon>
    </lineage>
</organism>
<sequence length="288" mass="31794">MTSAEPSPRGNSTVDRQDQHELDDMMPHSPGSLIGGQQRMGTVDRNDPPPPPPPSTTNPRSRNQGHQGPVVVTRTPGPNRRSFCYRFCLWLSRLKRKATFAWTFTFMVLMTCIGALLDSGDSPGGETSSAVLASSTGALTMSYEPNAAQHLDHSHQQCGIQIAGFTAYLATVSNVEATDSTLAQEWFRNRQTQAAFSPAPELYLVPISAPSARWMLMTRYSSPSAGLARAVEWPKPASKESEFDLRARIQAKWLPRKRNRISLLSITGESRSYIPYIAAVFEIKKIDV</sequence>
<evidence type="ECO:0000313" key="3">
    <source>
        <dbReference type="Proteomes" id="UP001590951"/>
    </source>
</evidence>
<reference evidence="2 3" key="1">
    <citation type="submission" date="2024-09" db="EMBL/GenBank/DDBJ databases">
        <title>Rethinking Asexuality: The Enigmatic Case of Functional Sexual Genes in Lepraria (Stereocaulaceae).</title>
        <authorList>
            <person name="Doellman M."/>
            <person name="Sun Y."/>
            <person name="Barcenas-Pena A."/>
            <person name="Lumbsch H.T."/>
            <person name="Grewe F."/>
        </authorList>
    </citation>
    <scope>NUCLEOTIDE SEQUENCE [LARGE SCALE GENOMIC DNA]</scope>
    <source>
        <strain evidence="2 3">Grewe 0041</strain>
    </source>
</reference>
<protein>
    <submittedName>
        <fullName evidence="2">Uncharacterized protein</fullName>
    </submittedName>
</protein>